<dbReference type="Proteomes" id="UP000075420">
    <property type="component" value="Unassembled WGS sequence"/>
</dbReference>
<sequence>MVTVPLSTDSYADKSDHVELRHQLHHGPTREVMRYLVSCALAPGQEVKYHDTLTSEDYTFKGEMGLCPDWADNAASVECQELVTACLLVRNNALGKKVAISMRGEVPGVPPGEDSPPLLYPQSVVSTVVHAENGNVIASFKRCASPEVGAGRDCGWKPAHVGKCAPGQQVHIGAGANPPGRCEDPSVLGSSSRPTVLRVCDGIRGCNSTTPNFIDHSEGSCGSDRPALTFTCPNSGYFSVMSGPRASGGPGEATPEVLDAAGLAVYPAEEIDVFKWPEGAFYGNLWGSGALHPGIANDKNIVTSEGFFDAAPAVIGSVFRRAFTCTGRFWTRQEAYMADRVCAGGVSDCAATWVGACDVANSKRSIAPRCPRLYRCASADGAVVPGDGDFDDCQGRPDEGPWSRPITVFLNNPTDIVSDPMNSETMGTPDAPGDADCR</sequence>
<evidence type="ECO:0000256" key="1">
    <source>
        <dbReference type="SAM" id="MobiDB-lite"/>
    </source>
</evidence>
<gene>
    <name evidence="2" type="ORF">BE08_23265</name>
</gene>
<comment type="caution">
    <text evidence="2">The sequence shown here is derived from an EMBL/GenBank/DDBJ whole genome shotgun (WGS) entry which is preliminary data.</text>
</comment>
<accession>A0A150PPL5</accession>
<proteinExistence type="predicted"/>
<feature type="compositionally biased region" description="Polar residues" evidence="1">
    <location>
        <begin position="417"/>
        <end position="426"/>
    </location>
</feature>
<evidence type="ECO:0000313" key="3">
    <source>
        <dbReference type="Proteomes" id="UP000075420"/>
    </source>
</evidence>
<reference evidence="2 3" key="1">
    <citation type="submission" date="2014-02" db="EMBL/GenBank/DDBJ databases">
        <title>The small core and large imbalanced accessory genome model reveals a collaborative survival strategy of Sorangium cellulosum strains in nature.</title>
        <authorList>
            <person name="Han K."/>
            <person name="Peng R."/>
            <person name="Blom J."/>
            <person name="Li Y.-Z."/>
        </authorList>
    </citation>
    <scope>NUCLEOTIDE SEQUENCE [LARGE SCALE GENOMIC DNA]</scope>
    <source>
        <strain evidence="2 3">So0157-25</strain>
    </source>
</reference>
<name>A0A150PPL5_SORCE</name>
<dbReference type="EMBL" id="JELY01000908">
    <property type="protein sequence ID" value="KYF57602.1"/>
    <property type="molecule type" value="Genomic_DNA"/>
</dbReference>
<feature type="region of interest" description="Disordered" evidence="1">
    <location>
        <begin position="417"/>
        <end position="438"/>
    </location>
</feature>
<evidence type="ECO:0000313" key="2">
    <source>
        <dbReference type="EMBL" id="KYF57602.1"/>
    </source>
</evidence>
<protein>
    <submittedName>
        <fullName evidence="2">Uncharacterized protein</fullName>
    </submittedName>
</protein>
<organism evidence="2 3">
    <name type="scientific">Sorangium cellulosum</name>
    <name type="common">Polyangium cellulosum</name>
    <dbReference type="NCBI Taxonomy" id="56"/>
    <lineage>
        <taxon>Bacteria</taxon>
        <taxon>Pseudomonadati</taxon>
        <taxon>Myxococcota</taxon>
        <taxon>Polyangia</taxon>
        <taxon>Polyangiales</taxon>
        <taxon>Polyangiaceae</taxon>
        <taxon>Sorangium</taxon>
    </lineage>
</organism>
<dbReference type="AlphaFoldDB" id="A0A150PPL5"/>